<organism evidence="2 3">
    <name type="scientific">Pisum sativum</name>
    <name type="common">Garden pea</name>
    <name type="synonym">Lathyrus oleraceus</name>
    <dbReference type="NCBI Taxonomy" id="3888"/>
    <lineage>
        <taxon>Eukaryota</taxon>
        <taxon>Viridiplantae</taxon>
        <taxon>Streptophyta</taxon>
        <taxon>Embryophyta</taxon>
        <taxon>Tracheophyta</taxon>
        <taxon>Spermatophyta</taxon>
        <taxon>Magnoliopsida</taxon>
        <taxon>eudicotyledons</taxon>
        <taxon>Gunneridae</taxon>
        <taxon>Pentapetalae</taxon>
        <taxon>rosids</taxon>
        <taxon>fabids</taxon>
        <taxon>Fabales</taxon>
        <taxon>Fabaceae</taxon>
        <taxon>Papilionoideae</taxon>
        <taxon>50 kb inversion clade</taxon>
        <taxon>NPAAA clade</taxon>
        <taxon>Hologalegina</taxon>
        <taxon>IRL clade</taxon>
        <taxon>Fabeae</taxon>
        <taxon>Lathyrus</taxon>
    </lineage>
</organism>
<dbReference type="Proteomes" id="UP001058974">
    <property type="component" value="Chromosome 7"/>
</dbReference>
<dbReference type="EMBL" id="JAMSHJ010000007">
    <property type="protein sequence ID" value="KAI5384248.1"/>
    <property type="molecule type" value="Genomic_DNA"/>
</dbReference>
<sequence>MKVVEIQASLEAHDEAKELRKGESDETSIANYRRKKESRTKDNGEVQYAHAGESDSANMLLMANTQSKNEQTNMWYMDLRCNNHMSGNKNRLSKLDELIQKVIRFADGRHVTSRGKGNILMVIRDGQGPVLLIYSKKMGPKNNRDAEFGYGADEVDSVKAWLWSR</sequence>
<evidence type="ECO:0000259" key="1">
    <source>
        <dbReference type="Pfam" id="PF22936"/>
    </source>
</evidence>
<accession>A0A9D4ZVP3</accession>
<feature type="domain" description="Retrovirus-related Pol polyprotein from transposon TNT 1-94-like beta-barrel" evidence="1">
    <location>
        <begin position="75"/>
        <end position="127"/>
    </location>
</feature>
<protein>
    <recommendedName>
        <fullName evidence="1">Retrovirus-related Pol polyprotein from transposon TNT 1-94-like beta-barrel domain-containing protein</fullName>
    </recommendedName>
</protein>
<reference evidence="2 3" key="1">
    <citation type="journal article" date="2022" name="Nat. Genet.">
        <title>Improved pea reference genome and pan-genome highlight genomic features and evolutionary characteristics.</title>
        <authorList>
            <person name="Yang T."/>
            <person name="Liu R."/>
            <person name="Luo Y."/>
            <person name="Hu S."/>
            <person name="Wang D."/>
            <person name="Wang C."/>
            <person name="Pandey M.K."/>
            <person name="Ge S."/>
            <person name="Xu Q."/>
            <person name="Li N."/>
            <person name="Li G."/>
            <person name="Huang Y."/>
            <person name="Saxena R.K."/>
            <person name="Ji Y."/>
            <person name="Li M."/>
            <person name="Yan X."/>
            <person name="He Y."/>
            <person name="Liu Y."/>
            <person name="Wang X."/>
            <person name="Xiang C."/>
            <person name="Varshney R.K."/>
            <person name="Ding H."/>
            <person name="Gao S."/>
            <person name="Zong X."/>
        </authorList>
    </citation>
    <scope>NUCLEOTIDE SEQUENCE [LARGE SCALE GENOMIC DNA]</scope>
    <source>
        <strain evidence="2 3">cv. Zhongwan 6</strain>
    </source>
</reference>
<dbReference type="Pfam" id="PF22936">
    <property type="entry name" value="Pol_BBD"/>
    <property type="match status" value="1"/>
</dbReference>
<proteinExistence type="predicted"/>
<dbReference type="Gramene" id="Psat07G0130800-T1">
    <property type="protein sequence ID" value="KAI5384248.1"/>
    <property type="gene ID" value="KIW84_071308"/>
</dbReference>
<gene>
    <name evidence="2" type="ORF">KIW84_071308</name>
</gene>
<name>A0A9D4ZVP3_PEA</name>
<keyword evidence="3" id="KW-1185">Reference proteome</keyword>
<evidence type="ECO:0000313" key="3">
    <source>
        <dbReference type="Proteomes" id="UP001058974"/>
    </source>
</evidence>
<comment type="caution">
    <text evidence="2">The sequence shown here is derived from an EMBL/GenBank/DDBJ whole genome shotgun (WGS) entry which is preliminary data.</text>
</comment>
<dbReference type="AlphaFoldDB" id="A0A9D4ZVP3"/>
<dbReference type="InterPro" id="IPR054722">
    <property type="entry name" value="PolX-like_BBD"/>
</dbReference>
<evidence type="ECO:0000313" key="2">
    <source>
        <dbReference type="EMBL" id="KAI5384248.1"/>
    </source>
</evidence>